<dbReference type="Proteomes" id="UP001500791">
    <property type="component" value="Unassembled WGS sequence"/>
</dbReference>
<name>A0ABN0XZ44_9CAUL</name>
<sequence>MAKDWRLENLDDLPFLRGVAFVRKSYRAYREGWDHDHCAACGIKLAEPDIIGDDIVHEGYATTSTFVRGADYEWVCVPCFAAFHQVMDWRVCTESAD</sequence>
<gene>
    <name evidence="1" type="ORF">GCM10009093_00020</name>
</gene>
<keyword evidence="2" id="KW-1185">Reference proteome</keyword>
<evidence type="ECO:0000313" key="1">
    <source>
        <dbReference type="EMBL" id="GAA0376855.1"/>
    </source>
</evidence>
<evidence type="ECO:0000313" key="2">
    <source>
        <dbReference type="Proteomes" id="UP001500791"/>
    </source>
</evidence>
<organism evidence="1 2">
    <name type="scientific">Brevundimonas terrae</name>
    <dbReference type="NCBI Taxonomy" id="363631"/>
    <lineage>
        <taxon>Bacteria</taxon>
        <taxon>Pseudomonadati</taxon>
        <taxon>Pseudomonadota</taxon>
        <taxon>Alphaproteobacteria</taxon>
        <taxon>Caulobacterales</taxon>
        <taxon>Caulobacteraceae</taxon>
        <taxon>Brevundimonas</taxon>
    </lineage>
</organism>
<dbReference type="RefSeq" id="WP_167179128.1">
    <property type="nucleotide sequence ID" value="NZ_BAAAEJ010000001.1"/>
</dbReference>
<accession>A0ABN0XZ44</accession>
<reference evidence="1 2" key="1">
    <citation type="journal article" date="2019" name="Int. J. Syst. Evol. Microbiol.">
        <title>The Global Catalogue of Microorganisms (GCM) 10K type strain sequencing project: providing services to taxonomists for standard genome sequencing and annotation.</title>
        <authorList>
            <consortium name="The Broad Institute Genomics Platform"/>
            <consortium name="The Broad Institute Genome Sequencing Center for Infectious Disease"/>
            <person name="Wu L."/>
            <person name="Ma J."/>
        </authorList>
    </citation>
    <scope>NUCLEOTIDE SEQUENCE [LARGE SCALE GENOMIC DNA]</scope>
    <source>
        <strain evidence="1 2">JCM 13476</strain>
    </source>
</reference>
<comment type="caution">
    <text evidence="1">The sequence shown here is derived from an EMBL/GenBank/DDBJ whole genome shotgun (WGS) entry which is preliminary data.</text>
</comment>
<dbReference type="EMBL" id="BAAAEJ010000001">
    <property type="protein sequence ID" value="GAA0376855.1"/>
    <property type="molecule type" value="Genomic_DNA"/>
</dbReference>
<protein>
    <submittedName>
        <fullName evidence="1">Uncharacterized protein</fullName>
    </submittedName>
</protein>
<proteinExistence type="predicted"/>